<evidence type="ECO:0000256" key="1">
    <source>
        <dbReference type="ARBA" id="ARBA00009437"/>
    </source>
</evidence>
<dbReference type="GO" id="GO:0003700">
    <property type="term" value="F:DNA-binding transcription factor activity"/>
    <property type="evidence" value="ECO:0007669"/>
    <property type="project" value="InterPro"/>
</dbReference>
<keyword evidence="3" id="KW-0238">DNA-binding</keyword>
<name>A0A418YDP8_9GAMM</name>
<evidence type="ECO:0000313" key="7">
    <source>
        <dbReference type="Proteomes" id="UP000283255"/>
    </source>
</evidence>
<accession>A0A418YDP8</accession>
<dbReference type="GO" id="GO:0003677">
    <property type="term" value="F:DNA binding"/>
    <property type="evidence" value="ECO:0007669"/>
    <property type="project" value="UniProtKB-KW"/>
</dbReference>
<evidence type="ECO:0000313" key="6">
    <source>
        <dbReference type="EMBL" id="RJG42647.1"/>
    </source>
</evidence>
<dbReference type="RefSeq" id="WP_119911073.1">
    <property type="nucleotide sequence ID" value="NZ_QZCH01000015.1"/>
</dbReference>
<comment type="caution">
    <text evidence="6">The sequence shown here is derived from an EMBL/GenBank/DDBJ whole genome shotgun (WGS) entry which is preliminary data.</text>
</comment>
<organism evidence="6 7">
    <name type="scientific">Motilimonas pumila</name>
    <dbReference type="NCBI Taxonomy" id="2303987"/>
    <lineage>
        <taxon>Bacteria</taxon>
        <taxon>Pseudomonadati</taxon>
        <taxon>Pseudomonadota</taxon>
        <taxon>Gammaproteobacteria</taxon>
        <taxon>Alteromonadales</taxon>
        <taxon>Alteromonadales genera incertae sedis</taxon>
        <taxon>Motilimonas</taxon>
    </lineage>
</organism>
<evidence type="ECO:0000256" key="4">
    <source>
        <dbReference type="ARBA" id="ARBA00023163"/>
    </source>
</evidence>
<dbReference type="AlphaFoldDB" id="A0A418YDP8"/>
<dbReference type="InterPro" id="IPR036390">
    <property type="entry name" value="WH_DNA-bd_sf"/>
</dbReference>
<dbReference type="Proteomes" id="UP000283255">
    <property type="component" value="Unassembled WGS sequence"/>
</dbReference>
<gene>
    <name evidence="6" type="ORF">D1Z90_12325</name>
</gene>
<dbReference type="OrthoDB" id="9786526at2"/>
<feature type="domain" description="HTH lysR-type" evidence="5">
    <location>
        <begin position="1"/>
        <end position="58"/>
    </location>
</feature>
<keyword evidence="2" id="KW-0805">Transcription regulation</keyword>
<reference evidence="6 7" key="1">
    <citation type="submission" date="2018-09" db="EMBL/GenBank/DDBJ databases">
        <authorList>
            <person name="Wang F."/>
        </authorList>
    </citation>
    <scope>NUCLEOTIDE SEQUENCE [LARGE SCALE GENOMIC DNA]</scope>
    <source>
        <strain evidence="6 7">PLHSC7-2</strain>
    </source>
</reference>
<dbReference type="InterPro" id="IPR036388">
    <property type="entry name" value="WH-like_DNA-bd_sf"/>
</dbReference>
<keyword evidence="7" id="KW-1185">Reference proteome</keyword>
<keyword evidence="4" id="KW-0804">Transcription</keyword>
<dbReference type="InterPro" id="IPR000847">
    <property type="entry name" value="LysR_HTH_N"/>
</dbReference>
<evidence type="ECO:0000256" key="3">
    <source>
        <dbReference type="ARBA" id="ARBA00023125"/>
    </source>
</evidence>
<dbReference type="InterPro" id="IPR050176">
    <property type="entry name" value="LTTR"/>
</dbReference>
<protein>
    <submittedName>
        <fullName evidence="6">LysR family transcriptional regulator</fullName>
    </submittedName>
</protein>
<dbReference type="InterPro" id="IPR005119">
    <property type="entry name" value="LysR_subst-bd"/>
</dbReference>
<proteinExistence type="inferred from homology"/>
<dbReference type="Gene3D" id="1.10.10.10">
    <property type="entry name" value="Winged helix-like DNA-binding domain superfamily/Winged helix DNA-binding domain"/>
    <property type="match status" value="1"/>
</dbReference>
<comment type="similarity">
    <text evidence="1">Belongs to the LysR transcriptional regulatory family.</text>
</comment>
<dbReference type="Pfam" id="PF00126">
    <property type="entry name" value="HTH_1"/>
    <property type="match status" value="1"/>
</dbReference>
<dbReference type="FunFam" id="1.10.10.10:FF:000001">
    <property type="entry name" value="LysR family transcriptional regulator"/>
    <property type="match status" value="1"/>
</dbReference>
<dbReference type="Gene3D" id="3.40.190.290">
    <property type="match status" value="1"/>
</dbReference>
<evidence type="ECO:0000259" key="5">
    <source>
        <dbReference type="PROSITE" id="PS50931"/>
    </source>
</evidence>
<dbReference type="EMBL" id="QZCH01000015">
    <property type="protein sequence ID" value="RJG42647.1"/>
    <property type="molecule type" value="Genomic_DNA"/>
</dbReference>
<dbReference type="PRINTS" id="PR00039">
    <property type="entry name" value="HTHLYSR"/>
</dbReference>
<dbReference type="SUPFAM" id="SSF46785">
    <property type="entry name" value="Winged helix' DNA-binding domain"/>
    <property type="match status" value="1"/>
</dbReference>
<reference evidence="6 7" key="2">
    <citation type="submission" date="2019-01" db="EMBL/GenBank/DDBJ databases">
        <title>Motilimonas pumilus sp. nov., isolated from the gut of sea cucumber (Apostichopus japonicus).</title>
        <authorList>
            <person name="Wang F.-Q."/>
            <person name="Ren L.-H."/>
            <person name="Lin Y.-W."/>
            <person name="Sun G.-H."/>
            <person name="Du Z.-J."/>
            <person name="Zhao J.-X."/>
            <person name="Liu X.-J."/>
            <person name="Liu L.-J."/>
        </authorList>
    </citation>
    <scope>NUCLEOTIDE SEQUENCE [LARGE SCALE GENOMIC DNA]</scope>
    <source>
        <strain evidence="6 7">PLHSC7-2</strain>
    </source>
</reference>
<dbReference type="Pfam" id="PF03466">
    <property type="entry name" value="LysR_substrate"/>
    <property type="match status" value="1"/>
</dbReference>
<dbReference type="PROSITE" id="PS50931">
    <property type="entry name" value="HTH_LYSR"/>
    <property type="match status" value="1"/>
</dbReference>
<dbReference type="PANTHER" id="PTHR30579">
    <property type="entry name" value="TRANSCRIPTIONAL REGULATOR"/>
    <property type="match status" value="1"/>
</dbReference>
<sequence length="295" mass="33324">MDVKVFQTFLEVAKEQHFGRAADNLYITQAAVSARVKQLESYFDNKLFERHKNNIRLTSAGERLVSYAQTMVSTLQQAKAELAMTEQHRLQLSIAGSANIWDAYLHHALLQITKHLTGYGLIAESLSREQVNRQLLDRTLDMALSMDPLKADEFYCQTIAELELVLVSTVLGEGATQVPYVFVDWGTAFAHEHAKRHQNSLTPFMRTSTGRIALDYILQQGGFAYLPRSMVQPFIDAKQLFYVADTSNIIKPIYLTYRRQSTSQQAIEQVQQLLQQLNPAAALVLQQAANQGSEQ</sequence>
<evidence type="ECO:0000256" key="2">
    <source>
        <dbReference type="ARBA" id="ARBA00023015"/>
    </source>
</evidence>
<dbReference type="SUPFAM" id="SSF53850">
    <property type="entry name" value="Periplasmic binding protein-like II"/>
    <property type="match status" value="1"/>
</dbReference>
<dbReference type="PANTHER" id="PTHR30579:SF8">
    <property type="entry name" value="HTH-TYPE TRANSCRIPTIONAL REGULATOR HDFR"/>
    <property type="match status" value="1"/>
</dbReference>